<dbReference type="Proteomes" id="UP000003536">
    <property type="component" value="Unassembled WGS sequence"/>
</dbReference>
<evidence type="ECO:0000313" key="1">
    <source>
        <dbReference type="EMBL" id="EHD05035.1"/>
    </source>
</evidence>
<accession>G5S922</accession>
<proteinExistence type="predicted"/>
<gene>
    <name evidence="1" type="ORF">LTSEWAN_1449</name>
</gene>
<protein>
    <submittedName>
        <fullName evidence="1">Uncharacterized protein</fullName>
    </submittedName>
</protein>
<reference evidence="1 2" key="1">
    <citation type="journal article" date="2011" name="BMC Genomics">
        <title>Genome sequencing reveals diversification of virulence factor content and possible host adaptation in distinct subpopulations of Salmonella enterica.</title>
        <authorList>
            <person name="den Bakker H.C."/>
            <person name="Moreno Switt A.I."/>
            <person name="Govoni G."/>
            <person name="Cummings C.A."/>
            <person name="Ranieri M.L."/>
            <person name="Degoricija L."/>
            <person name="Hoelzer K."/>
            <person name="Rodriguez-Rivera L.D."/>
            <person name="Brown S."/>
            <person name="Bolchacova E."/>
            <person name="Furtado M.R."/>
            <person name="Wiedmann M."/>
        </authorList>
    </citation>
    <scope>NUCLEOTIDE SEQUENCE [LARGE SCALE GENOMIC DNA]</scope>
    <source>
        <strain evidence="1 2">A4-580</strain>
    </source>
</reference>
<dbReference type="EMBL" id="AFCX01000471">
    <property type="protein sequence ID" value="EHD05035.1"/>
    <property type="molecule type" value="Genomic_DNA"/>
</dbReference>
<comment type="caution">
    <text evidence="1">The sequence shown here is derived from an EMBL/GenBank/DDBJ whole genome shotgun (WGS) entry which is preliminary data.</text>
</comment>
<dbReference type="AlphaFoldDB" id="G5S922"/>
<name>G5S922_SALET</name>
<feature type="non-terminal residue" evidence="1">
    <location>
        <position position="1"/>
    </location>
</feature>
<sequence length="44" mass="5115">RVMPDVMMALQDWALALLAGWLMSPWSRRVWRPHGQARPVDKKG</sequence>
<evidence type="ECO:0000313" key="2">
    <source>
        <dbReference type="Proteomes" id="UP000003536"/>
    </source>
</evidence>
<organism evidence="1 2">
    <name type="scientific">Salmonella enterica subsp. enterica serovar Wandsworth str. A4-580</name>
    <dbReference type="NCBI Taxonomy" id="913086"/>
    <lineage>
        <taxon>Bacteria</taxon>
        <taxon>Pseudomonadati</taxon>
        <taxon>Pseudomonadota</taxon>
        <taxon>Gammaproteobacteria</taxon>
        <taxon>Enterobacterales</taxon>
        <taxon>Enterobacteriaceae</taxon>
        <taxon>Salmonella</taxon>
    </lineage>
</organism>